<name>A0A395H2F1_9EURO</name>
<organism evidence="2 3">
    <name type="scientific">Aspergillus ibericus CBS 121593</name>
    <dbReference type="NCBI Taxonomy" id="1448316"/>
    <lineage>
        <taxon>Eukaryota</taxon>
        <taxon>Fungi</taxon>
        <taxon>Dikarya</taxon>
        <taxon>Ascomycota</taxon>
        <taxon>Pezizomycotina</taxon>
        <taxon>Eurotiomycetes</taxon>
        <taxon>Eurotiomycetidae</taxon>
        <taxon>Eurotiales</taxon>
        <taxon>Aspergillaceae</taxon>
        <taxon>Aspergillus</taxon>
        <taxon>Aspergillus subgen. Circumdati</taxon>
    </lineage>
</organism>
<dbReference type="RefSeq" id="XP_025575355.1">
    <property type="nucleotide sequence ID" value="XM_025724708.1"/>
</dbReference>
<sequence length="65" mass="7142">MNQCKAGCDCNGSTRGATCLVCFIVAILSAIAIYRTPEEYQIRRSHGLSPSHIINQSVRKSVIFI</sequence>
<dbReference type="Proteomes" id="UP000249402">
    <property type="component" value="Unassembled WGS sequence"/>
</dbReference>
<protein>
    <submittedName>
        <fullName evidence="2">Uncharacterized protein</fullName>
    </submittedName>
</protein>
<dbReference type="AlphaFoldDB" id="A0A395H2F1"/>
<proteinExistence type="predicted"/>
<reference evidence="2 3" key="1">
    <citation type="submission" date="2018-02" db="EMBL/GenBank/DDBJ databases">
        <title>The genomes of Aspergillus section Nigri reveals drivers in fungal speciation.</title>
        <authorList>
            <consortium name="DOE Joint Genome Institute"/>
            <person name="Vesth T.C."/>
            <person name="Nybo J."/>
            <person name="Theobald S."/>
            <person name="Brandl J."/>
            <person name="Frisvad J.C."/>
            <person name="Nielsen K.F."/>
            <person name="Lyhne E.K."/>
            <person name="Kogle M.E."/>
            <person name="Kuo A."/>
            <person name="Riley R."/>
            <person name="Clum A."/>
            <person name="Nolan M."/>
            <person name="Lipzen A."/>
            <person name="Salamov A."/>
            <person name="Henrissat B."/>
            <person name="Wiebenga A."/>
            <person name="De vries R.P."/>
            <person name="Grigoriev I.V."/>
            <person name="Mortensen U.H."/>
            <person name="Andersen M.R."/>
            <person name="Baker S.E."/>
        </authorList>
    </citation>
    <scope>NUCLEOTIDE SEQUENCE [LARGE SCALE GENOMIC DNA]</scope>
    <source>
        <strain evidence="2 3">CBS 121593</strain>
    </source>
</reference>
<gene>
    <name evidence="2" type="ORF">BO80DRAFT_68594</name>
</gene>
<keyword evidence="1" id="KW-1133">Transmembrane helix</keyword>
<evidence type="ECO:0000256" key="1">
    <source>
        <dbReference type="SAM" id="Phobius"/>
    </source>
</evidence>
<dbReference type="GeneID" id="37229573"/>
<evidence type="ECO:0000313" key="3">
    <source>
        <dbReference type="Proteomes" id="UP000249402"/>
    </source>
</evidence>
<keyword evidence="1" id="KW-0472">Membrane</keyword>
<feature type="transmembrane region" description="Helical" evidence="1">
    <location>
        <begin position="15"/>
        <end position="34"/>
    </location>
</feature>
<keyword evidence="1" id="KW-0812">Transmembrane</keyword>
<accession>A0A395H2F1</accession>
<dbReference type="EMBL" id="KZ824437">
    <property type="protein sequence ID" value="RAL01028.1"/>
    <property type="molecule type" value="Genomic_DNA"/>
</dbReference>
<evidence type="ECO:0000313" key="2">
    <source>
        <dbReference type="EMBL" id="RAL01028.1"/>
    </source>
</evidence>
<dbReference type="VEuPathDB" id="FungiDB:BO80DRAFT_68594"/>
<keyword evidence="3" id="KW-1185">Reference proteome</keyword>